<dbReference type="Proteomes" id="UP000054516">
    <property type="component" value="Unassembled WGS sequence"/>
</dbReference>
<feature type="region of interest" description="Disordered" evidence="1">
    <location>
        <begin position="35"/>
        <end position="63"/>
    </location>
</feature>
<keyword evidence="3" id="KW-1185">Reference proteome</keyword>
<name>A0A1S8A7F8_ROSNE</name>
<reference evidence="2" key="1">
    <citation type="submission" date="2016-03" db="EMBL/GenBank/DDBJ databases">
        <title>Draft genome sequence of Rosellinia necatrix.</title>
        <authorList>
            <person name="Kanematsu S."/>
        </authorList>
    </citation>
    <scope>NUCLEOTIDE SEQUENCE [LARGE SCALE GENOMIC DNA]</scope>
    <source>
        <strain evidence="2">W97</strain>
    </source>
</reference>
<feature type="compositionally biased region" description="Basic and acidic residues" evidence="1">
    <location>
        <begin position="35"/>
        <end position="54"/>
    </location>
</feature>
<evidence type="ECO:0000256" key="1">
    <source>
        <dbReference type="SAM" id="MobiDB-lite"/>
    </source>
</evidence>
<dbReference type="EMBL" id="DF977455">
    <property type="protein sequence ID" value="GAW25670.1"/>
    <property type="molecule type" value="Genomic_DNA"/>
</dbReference>
<evidence type="ECO:0000313" key="2">
    <source>
        <dbReference type="EMBL" id="GAW25670.1"/>
    </source>
</evidence>
<organism evidence="2">
    <name type="scientific">Rosellinia necatrix</name>
    <name type="common">White root-rot fungus</name>
    <dbReference type="NCBI Taxonomy" id="77044"/>
    <lineage>
        <taxon>Eukaryota</taxon>
        <taxon>Fungi</taxon>
        <taxon>Dikarya</taxon>
        <taxon>Ascomycota</taxon>
        <taxon>Pezizomycotina</taxon>
        <taxon>Sordariomycetes</taxon>
        <taxon>Xylariomycetidae</taxon>
        <taxon>Xylariales</taxon>
        <taxon>Xylariaceae</taxon>
        <taxon>Rosellinia</taxon>
    </lineage>
</organism>
<gene>
    <name evidence="2" type="ORF">SAMD00023353_1002900</name>
</gene>
<evidence type="ECO:0000313" key="3">
    <source>
        <dbReference type="Proteomes" id="UP000054516"/>
    </source>
</evidence>
<accession>A0A1S8A7F8</accession>
<sequence length="63" mass="7496">MPQIKTDNRAKDAKNQRFKNEVEQMENGHKQMRQELDNLKAEAQQRNRPGENPKNKRSFMLSL</sequence>
<dbReference type="AlphaFoldDB" id="A0A1S8A7F8"/>
<protein>
    <submittedName>
        <fullName evidence="2">Uncharacterized protein</fullName>
    </submittedName>
</protein>
<proteinExistence type="predicted"/>